<dbReference type="EMBL" id="SNRW01006931">
    <property type="protein sequence ID" value="KAA6382161.1"/>
    <property type="molecule type" value="Genomic_DNA"/>
</dbReference>
<sequence>MTIPNKGSQESVNLFLSYQRKCGKEQEAIEIKIENWESKWKRHCIGLTKLAKFLNQGGITVEELIETKQLYAMITNFITYLMRLETDSAIKKIKAAISTLLTFIGHPEQSIHTPLITNKGQQYSVDRIRRFIRDIMTEAALGENLIVISIRAAAITKEIALRASAEEVNRWTRYSNVADIVQRYQDENNYKRIRGLINTLNQQYPKYKKESEVK</sequence>
<evidence type="ECO:0000313" key="1">
    <source>
        <dbReference type="EMBL" id="KAA6382161.1"/>
    </source>
</evidence>
<evidence type="ECO:0000313" key="2">
    <source>
        <dbReference type="Proteomes" id="UP000324800"/>
    </source>
</evidence>
<proteinExistence type="predicted"/>
<reference evidence="1 2" key="1">
    <citation type="submission" date="2019-03" db="EMBL/GenBank/DDBJ databases">
        <title>Single cell metagenomics reveals metabolic interactions within the superorganism composed of flagellate Streblomastix strix and complex community of Bacteroidetes bacteria on its surface.</title>
        <authorList>
            <person name="Treitli S.C."/>
            <person name="Kolisko M."/>
            <person name="Husnik F."/>
            <person name="Keeling P."/>
            <person name="Hampl V."/>
        </authorList>
    </citation>
    <scope>NUCLEOTIDE SEQUENCE [LARGE SCALE GENOMIC DNA]</scope>
    <source>
        <strain evidence="1">ST1C</strain>
    </source>
</reference>
<protein>
    <submittedName>
        <fullName evidence="1">Uncharacterized protein</fullName>
    </submittedName>
</protein>
<organism evidence="1 2">
    <name type="scientific">Streblomastix strix</name>
    <dbReference type="NCBI Taxonomy" id="222440"/>
    <lineage>
        <taxon>Eukaryota</taxon>
        <taxon>Metamonada</taxon>
        <taxon>Preaxostyla</taxon>
        <taxon>Oxymonadida</taxon>
        <taxon>Streblomastigidae</taxon>
        <taxon>Streblomastix</taxon>
    </lineage>
</organism>
<name>A0A5J4VHT9_9EUKA</name>
<dbReference type="AlphaFoldDB" id="A0A5J4VHT9"/>
<gene>
    <name evidence="1" type="ORF">EZS28_022310</name>
</gene>
<comment type="caution">
    <text evidence="1">The sequence shown here is derived from an EMBL/GenBank/DDBJ whole genome shotgun (WGS) entry which is preliminary data.</text>
</comment>
<accession>A0A5J4VHT9</accession>
<dbReference type="Proteomes" id="UP000324800">
    <property type="component" value="Unassembled WGS sequence"/>
</dbReference>